<gene>
    <name evidence="1" type="ORF">AN2V17_15510</name>
</gene>
<evidence type="ECO:0000313" key="2">
    <source>
        <dbReference type="Proteomes" id="UP001374599"/>
    </source>
</evidence>
<accession>A0ACB5UIF8</accession>
<organism evidence="1 2">
    <name type="scientific">Vallitalea maricola</name>
    <dbReference type="NCBI Taxonomy" id="3074433"/>
    <lineage>
        <taxon>Bacteria</taxon>
        <taxon>Bacillati</taxon>
        <taxon>Bacillota</taxon>
        <taxon>Clostridia</taxon>
        <taxon>Lachnospirales</taxon>
        <taxon>Vallitaleaceae</taxon>
        <taxon>Vallitalea</taxon>
    </lineage>
</organism>
<dbReference type="Proteomes" id="UP001374599">
    <property type="component" value="Unassembled WGS sequence"/>
</dbReference>
<proteinExistence type="predicted"/>
<dbReference type="EMBL" id="BTPU01000023">
    <property type="protein sequence ID" value="GMQ62319.1"/>
    <property type="molecule type" value="Genomic_DNA"/>
</dbReference>
<evidence type="ECO:0000313" key="1">
    <source>
        <dbReference type="EMBL" id="GMQ62319.1"/>
    </source>
</evidence>
<protein>
    <submittedName>
        <fullName evidence="1">SdpI family protein</fullName>
    </submittedName>
</protein>
<reference evidence="1" key="1">
    <citation type="submission" date="2023-09" db="EMBL/GenBank/DDBJ databases">
        <title>Vallitalea sediminicola and Vallitalea maricola sp. nov., anaerobic bacteria isolated from marine sediment.</title>
        <authorList>
            <person name="Hirano S."/>
            <person name="Maeda A."/>
            <person name="Terahara T."/>
            <person name="Mori K."/>
            <person name="Hamada M."/>
            <person name="Matsumoto R."/>
            <person name="Kobayashi T."/>
        </authorList>
    </citation>
    <scope>NUCLEOTIDE SEQUENCE</scope>
    <source>
        <strain evidence="1">AN17-2</strain>
    </source>
</reference>
<sequence length="213" mass="24452">MKKPKLTLILCIISFIGTCIAYFYLPDIIPIHWGINGEVDNYGPKYMAIILSAIPLAIYLLMNTLPKIDPKKENYKKHSKAYNIFSFYTILFLIIINWITIIASFGVKIDVGLLIPILVGILFIIIGNYMPQFRHNYFIGIKTPWTLTDETNWKKTHFYGGYVFMILGIIIILMGIISNPLIVYIGLAVSAILFISLFVYSYLLYKNKYASKK</sequence>
<name>A0ACB5UIF8_9FIRM</name>
<keyword evidence="2" id="KW-1185">Reference proteome</keyword>
<comment type="caution">
    <text evidence="1">The sequence shown here is derived from an EMBL/GenBank/DDBJ whole genome shotgun (WGS) entry which is preliminary data.</text>
</comment>